<gene>
    <name evidence="1" type="ORF">OU415_05490</name>
</gene>
<organism evidence="1 2">
    <name type="scientific">Saccharopolyspora oryzae</name>
    <dbReference type="NCBI Taxonomy" id="2997343"/>
    <lineage>
        <taxon>Bacteria</taxon>
        <taxon>Bacillati</taxon>
        <taxon>Actinomycetota</taxon>
        <taxon>Actinomycetes</taxon>
        <taxon>Pseudonocardiales</taxon>
        <taxon>Pseudonocardiaceae</taxon>
        <taxon>Saccharopolyspora</taxon>
    </lineage>
</organism>
<sequence>MTDIWFARWKSGPARASAAGGDPVVVSVTEFTPRRPWTALGVCVRGTALRRIWPDLEGAVGVWLWLELGQLHPRAGAVSVWRGEADLRRFVGRRDHVQIMRAYRDRGAMRSTTWLADRFDPPAVRKAARDWISGT</sequence>
<protein>
    <recommendedName>
        <fullName evidence="3">DUF3291 domain-containing protein</fullName>
    </recommendedName>
</protein>
<keyword evidence="2" id="KW-1185">Reference proteome</keyword>
<dbReference type="EMBL" id="JAQGLA010000005">
    <property type="protein sequence ID" value="MDA3624880.1"/>
    <property type="molecule type" value="Genomic_DNA"/>
</dbReference>
<dbReference type="RefSeq" id="WP_270947449.1">
    <property type="nucleotide sequence ID" value="NZ_JAQGLA010000005.1"/>
</dbReference>
<evidence type="ECO:0008006" key="3">
    <source>
        <dbReference type="Google" id="ProtNLM"/>
    </source>
</evidence>
<comment type="caution">
    <text evidence="1">The sequence shown here is derived from an EMBL/GenBank/DDBJ whole genome shotgun (WGS) entry which is preliminary data.</text>
</comment>
<evidence type="ECO:0000313" key="2">
    <source>
        <dbReference type="Proteomes" id="UP001210380"/>
    </source>
</evidence>
<dbReference type="Proteomes" id="UP001210380">
    <property type="component" value="Unassembled WGS sequence"/>
</dbReference>
<name>A0ABT4UT41_9PSEU</name>
<proteinExistence type="predicted"/>
<accession>A0ABT4UT41</accession>
<evidence type="ECO:0000313" key="1">
    <source>
        <dbReference type="EMBL" id="MDA3624880.1"/>
    </source>
</evidence>
<reference evidence="1 2" key="1">
    <citation type="submission" date="2022-11" db="EMBL/GenBank/DDBJ databases">
        <title>Draft genome sequence of Saccharopolyspora sp. WRP15-2 isolated from rhizosphere soils of wild rice in Thailand.</title>
        <authorList>
            <person name="Duangmal K."/>
            <person name="Kammanee S."/>
            <person name="Muangham S."/>
        </authorList>
    </citation>
    <scope>NUCLEOTIDE SEQUENCE [LARGE SCALE GENOMIC DNA]</scope>
    <source>
        <strain evidence="1 2">WRP15-2</strain>
    </source>
</reference>